<dbReference type="Proteomes" id="UP000276133">
    <property type="component" value="Unassembled WGS sequence"/>
</dbReference>
<dbReference type="PANTHER" id="PTHR13322:SF2">
    <property type="entry name" value="INTEGRATOR COMPLEX SUBUNIT 7"/>
    <property type="match status" value="1"/>
</dbReference>
<comment type="similarity">
    <text evidence="1">Belongs to the Integrator subunit 7 family.</text>
</comment>
<proteinExistence type="inferred from homology"/>
<dbReference type="Pfam" id="PF24436">
    <property type="entry name" value="INTS7_N"/>
    <property type="match status" value="1"/>
</dbReference>
<protein>
    <submittedName>
        <fullName evidence="3">Integrator complex subunit 7</fullName>
    </submittedName>
</protein>
<comment type="caution">
    <text evidence="3">The sequence shown here is derived from an EMBL/GenBank/DDBJ whole genome shotgun (WGS) entry which is preliminary data.</text>
</comment>
<dbReference type="OrthoDB" id="1921953at2759"/>
<evidence type="ECO:0000313" key="3">
    <source>
        <dbReference type="EMBL" id="RMZ94382.1"/>
    </source>
</evidence>
<dbReference type="AlphaFoldDB" id="A0A3M7P5Q8"/>
<organism evidence="3 4">
    <name type="scientific">Brachionus plicatilis</name>
    <name type="common">Marine rotifer</name>
    <name type="synonym">Brachionus muelleri</name>
    <dbReference type="NCBI Taxonomy" id="10195"/>
    <lineage>
        <taxon>Eukaryota</taxon>
        <taxon>Metazoa</taxon>
        <taxon>Spiralia</taxon>
        <taxon>Gnathifera</taxon>
        <taxon>Rotifera</taxon>
        <taxon>Eurotatoria</taxon>
        <taxon>Monogononta</taxon>
        <taxon>Pseudotrocha</taxon>
        <taxon>Ploima</taxon>
        <taxon>Brachionidae</taxon>
        <taxon>Brachionus</taxon>
    </lineage>
</organism>
<dbReference type="SUPFAM" id="SSF48371">
    <property type="entry name" value="ARM repeat"/>
    <property type="match status" value="1"/>
</dbReference>
<evidence type="ECO:0000313" key="4">
    <source>
        <dbReference type="Proteomes" id="UP000276133"/>
    </source>
</evidence>
<dbReference type="GO" id="GO:0032039">
    <property type="term" value="C:integrator complex"/>
    <property type="evidence" value="ECO:0007669"/>
    <property type="project" value="InterPro"/>
</dbReference>
<keyword evidence="4" id="KW-1185">Reference proteome</keyword>
<dbReference type="STRING" id="10195.A0A3M7P5Q8"/>
<dbReference type="InterPro" id="IPR016024">
    <property type="entry name" value="ARM-type_fold"/>
</dbReference>
<name>A0A3M7P5Q8_BRAPC</name>
<dbReference type="InterPro" id="IPR056516">
    <property type="entry name" value="INTS7_N"/>
</dbReference>
<gene>
    <name evidence="3" type="ORF">BpHYR1_001634</name>
</gene>
<sequence length="498" mass="57167">MDKFGEVYLDFSQNDINIDDLNLNTLWVELDKGLLSDNIGQQSESIVKLTELFDRYPLPVFVNSGFTRLAKVFQNGNNFLKLQIIRVIEKNQKHLTKIINIEEILKLIFYNIHSNDAVCRALTLRALGEISPIISEKHNVQHSIRLALESSDETEAKEAFYAANKFCALSKYFSASLIDSISAMIEAIHTPLSRKMRLVSLLVHMHHDTVLSSKASALCKSIYDSFAREDTSKIILSTLTQIACKSLTNIPDTLTFYLKLLSEEPRQKIQISILKNLHILANKVAHLWTNDNISSLIEYITKRIGYSNLVLKSSEILTELAKNSSVFFLDLFKKQNEEKEEFKNLKKLIQSLIFYEKQDIAFNFCILSTNLLLNANRYGHKTDQFEDFFEQTKNGLYSIIIEIDEAIQNLDSMESDFQSNLAYFTKILPNALKSSIDLIGMNDENYYKELFEFVICLINSFRCKFIRIKIVVGSQEIKKAIICSKEGLNEHTYHSNDP</sequence>
<dbReference type="GO" id="GO:0034472">
    <property type="term" value="P:snRNA 3'-end processing"/>
    <property type="evidence" value="ECO:0007669"/>
    <property type="project" value="TreeGrafter"/>
</dbReference>
<evidence type="ECO:0000259" key="2">
    <source>
        <dbReference type="Pfam" id="PF24436"/>
    </source>
</evidence>
<dbReference type="EMBL" id="REGN01013092">
    <property type="protein sequence ID" value="RMZ94382.1"/>
    <property type="molecule type" value="Genomic_DNA"/>
</dbReference>
<accession>A0A3M7P5Q8</accession>
<feature type="domain" description="Integrator complex subunit 7 N-terminal" evidence="2">
    <location>
        <begin position="28"/>
        <end position="428"/>
    </location>
</feature>
<dbReference type="InterPro" id="IPR033060">
    <property type="entry name" value="INTS7"/>
</dbReference>
<dbReference type="PANTHER" id="PTHR13322">
    <property type="entry name" value="C1ORF73 PROTEIN"/>
    <property type="match status" value="1"/>
</dbReference>
<reference evidence="3 4" key="1">
    <citation type="journal article" date="2018" name="Sci. Rep.">
        <title>Genomic signatures of local adaptation to the degree of environmental predictability in rotifers.</title>
        <authorList>
            <person name="Franch-Gras L."/>
            <person name="Hahn C."/>
            <person name="Garcia-Roger E.M."/>
            <person name="Carmona M.J."/>
            <person name="Serra M."/>
            <person name="Gomez A."/>
        </authorList>
    </citation>
    <scope>NUCLEOTIDE SEQUENCE [LARGE SCALE GENOMIC DNA]</scope>
    <source>
        <strain evidence="3">HYR1</strain>
    </source>
</reference>
<evidence type="ECO:0000256" key="1">
    <source>
        <dbReference type="ARBA" id="ARBA00008565"/>
    </source>
</evidence>